<dbReference type="GO" id="GO:0006508">
    <property type="term" value="P:proteolysis"/>
    <property type="evidence" value="ECO:0007669"/>
    <property type="project" value="UniProtKB-KW"/>
</dbReference>
<keyword evidence="1" id="KW-1133">Transmembrane helix</keyword>
<keyword evidence="2" id="KW-0645">Protease</keyword>
<keyword evidence="2" id="KW-0482">Metalloprotease</keyword>
<dbReference type="EMBL" id="JABENB010000001">
    <property type="protein sequence ID" value="NNG39428.1"/>
    <property type="molecule type" value="Genomic_DNA"/>
</dbReference>
<dbReference type="RefSeq" id="WP_171154172.1">
    <property type="nucleotide sequence ID" value="NZ_JABENB010000001.1"/>
</dbReference>
<proteinExistence type="predicted"/>
<feature type="transmembrane region" description="Helical" evidence="1">
    <location>
        <begin position="220"/>
        <end position="237"/>
    </location>
</feature>
<feature type="transmembrane region" description="Helical" evidence="1">
    <location>
        <begin position="194"/>
        <end position="213"/>
    </location>
</feature>
<organism evidence="2 3">
    <name type="scientific">Flexivirga aerilata</name>
    <dbReference type="NCBI Taxonomy" id="1656889"/>
    <lineage>
        <taxon>Bacteria</taxon>
        <taxon>Bacillati</taxon>
        <taxon>Actinomycetota</taxon>
        <taxon>Actinomycetes</taxon>
        <taxon>Micrococcales</taxon>
        <taxon>Dermacoccaceae</taxon>
        <taxon>Flexivirga</taxon>
    </lineage>
</organism>
<keyword evidence="1" id="KW-0812">Transmembrane</keyword>
<feature type="transmembrane region" description="Helical" evidence="1">
    <location>
        <begin position="17"/>
        <end position="40"/>
    </location>
</feature>
<evidence type="ECO:0000313" key="3">
    <source>
        <dbReference type="Proteomes" id="UP000557772"/>
    </source>
</evidence>
<keyword evidence="2" id="KW-0378">Hydrolase</keyword>
<protein>
    <submittedName>
        <fullName evidence="2">PrsW family intramembrane metalloprotease</fullName>
    </submittedName>
</protein>
<sequence>MPTMQPRADRRPLLRKWLYGALGALVFGFGGVAMLTLIGIQSGVTATVLGFVLSLIVVGVVVPVFLWLDRFEREPPWMLVFAFLWGACIATLGAAILNDVGSYLIDPLRDQQPGVAVWVAPVVEESMKGLGPLILLLLRRREIDGVVDGMVYAGLTAAGFAAVEDIVYLAAGYADSGDKGLVATFIVRVLMSPFAHPMFTICTGIGIGIAATTPHRWLRFVAPVVGWCCAVALHTVWNLGAVLSQNGWLIFYIALQLPLFLGFLALIVLARRHEARTIAVELGRYVGPGLLSPQEVTMLASVKERRYAVAWAERHGGKRAQREMREFQEAGSELAMIRARLDRGQTDPKTVQAEHELLQLVGRRRAQFLGTALYRYYDDSGITRGGEQPV</sequence>
<feature type="transmembrane region" description="Helical" evidence="1">
    <location>
        <begin position="249"/>
        <end position="269"/>
    </location>
</feature>
<feature type="transmembrane region" description="Helical" evidence="1">
    <location>
        <begin position="117"/>
        <end position="138"/>
    </location>
</feature>
<dbReference type="AlphaFoldDB" id="A0A849AJJ8"/>
<dbReference type="GO" id="GO:0008237">
    <property type="term" value="F:metallopeptidase activity"/>
    <property type="evidence" value="ECO:0007669"/>
    <property type="project" value="UniProtKB-KW"/>
</dbReference>
<feature type="transmembrane region" description="Helical" evidence="1">
    <location>
        <begin position="77"/>
        <end position="97"/>
    </location>
</feature>
<keyword evidence="3" id="KW-1185">Reference proteome</keyword>
<gene>
    <name evidence="2" type="ORF">HJ588_09095</name>
</gene>
<feature type="transmembrane region" description="Helical" evidence="1">
    <location>
        <begin position="150"/>
        <end position="174"/>
    </location>
</feature>
<dbReference type="InterPro" id="IPR026898">
    <property type="entry name" value="PrsW"/>
</dbReference>
<dbReference type="Proteomes" id="UP000557772">
    <property type="component" value="Unassembled WGS sequence"/>
</dbReference>
<reference evidence="2 3" key="1">
    <citation type="submission" date="2020-05" db="EMBL/GenBank/DDBJ databases">
        <title>Flexivirga sp. ID2601S isolated from air conditioner.</title>
        <authorList>
            <person name="Kim D.H."/>
        </authorList>
    </citation>
    <scope>NUCLEOTIDE SEQUENCE [LARGE SCALE GENOMIC DNA]</scope>
    <source>
        <strain evidence="2 3">ID2601S</strain>
    </source>
</reference>
<comment type="caution">
    <text evidence="2">The sequence shown here is derived from an EMBL/GenBank/DDBJ whole genome shotgun (WGS) entry which is preliminary data.</text>
</comment>
<name>A0A849AJJ8_9MICO</name>
<accession>A0A849AJJ8</accession>
<dbReference type="Pfam" id="PF13367">
    <property type="entry name" value="PrsW-protease"/>
    <property type="match status" value="1"/>
</dbReference>
<feature type="transmembrane region" description="Helical" evidence="1">
    <location>
        <begin position="46"/>
        <end position="68"/>
    </location>
</feature>
<keyword evidence="1" id="KW-0472">Membrane</keyword>
<evidence type="ECO:0000313" key="2">
    <source>
        <dbReference type="EMBL" id="NNG39428.1"/>
    </source>
</evidence>
<dbReference type="PANTHER" id="PTHR36844">
    <property type="entry name" value="PROTEASE PRSW"/>
    <property type="match status" value="1"/>
</dbReference>
<evidence type="ECO:0000256" key="1">
    <source>
        <dbReference type="SAM" id="Phobius"/>
    </source>
</evidence>
<dbReference type="PANTHER" id="PTHR36844:SF1">
    <property type="entry name" value="PROTEASE PRSW"/>
    <property type="match status" value="1"/>
</dbReference>